<evidence type="ECO:0000256" key="3">
    <source>
        <dbReference type="ARBA" id="ARBA00022692"/>
    </source>
</evidence>
<evidence type="ECO:0000313" key="12">
    <source>
        <dbReference type="Proteomes" id="UP000796880"/>
    </source>
</evidence>
<evidence type="ECO:0000256" key="7">
    <source>
        <dbReference type="ARBA" id="ARBA00023136"/>
    </source>
</evidence>
<keyword evidence="2" id="KW-0433">Leucine-rich repeat</keyword>
<dbReference type="InterPro" id="IPR032675">
    <property type="entry name" value="LRR_dom_sf"/>
</dbReference>
<evidence type="ECO:0000313" key="11">
    <source>
        <dbReference type="EMBL" id="KAF3435983.1"/>
    </source>
</evidence>
<dbReference type="SUPFAM" id="SSF52047">
    <property type="entry name" value="RNI-like"/>
    <property type="match status" value="1"/>
</dbReference>
<sequence length="347" mass="37960">MVVLVGKGGSDSPVQCIESERQALLSFKQGLESSNSLSSWTSNSSQEDCCSWEGISCDNKTNHVIELDLSAYQLGIRLTYLNLAQNPMTGTIPSQLGNLTSLSFLGLGSAYLYPNSTLIVSNFRWISRLSSLQNLRLSTVDFTATSDWLQSVKITRSLTSLDMEECEFSEVDTSSLSRITNSSNSLKSIYMESNTIHPTAIPWLLNLSSNLVDLTLMGNQIGGPLPNSFVNMTSLASLDLSFNGFEGEIPKSLGTLCNLNRLDLSHNKISGSLDNLLESQVNCPKNSTKILKLSDHNQLGRSVFPALEELDLHDNLLKGPLPYSLGQLPKLRVLHLENNLLSGPLCN</sequence>
<evidence type="ECO:0000256" key="4">
    <source>
        <dbReference type="ARBA" id="ARBA00022729"/>
    </source>
</evidence>
<keyword evidence="4" id="KW-0732">Signal</keyword>
<evidence type="ECO:0000256" key="8">
    <source>
        <dbReference type="ARBA" id="ARBA00023170"/>
    </source>
</evidence>
<keyword evidence="8" id="KW-0675">Receptor</keyword>
<keyword evidence="5" id="KW-0677">Repeat</keyword>
<evidence type="ECO:0000256" key="2">
    <source>
        <dbReference type="ARBA" id="ARBA00022614"/>
    </source>
</evidence>
<dbReference type="Pfam" id="PF00560">
    <property type="entry name" value="LRR_1"/>
    <property type="match status" value="4"/>
</dbReference>
<evidence type="ECO:0000256" key="6">
    <source>
        <dbReference type="ARBA" id="ARBA00022989"/>
    </source>
</evidence>
<protein>
    <recommendedName>
        <fullName evidence="10">Leucine-rich repeat-containing N-terminal plant-type domain-containing protein</fullName>
    </recommendedName>
</protein>
<keyword evidence="9" id="KW-0325">Glycoprotein</keyword>
<organism evidence="11 12">
    <name type="scientific">Rhamnella rubrinervis</name>
    <dbReference type="NCBI Taxonomy" id="2594499"/>
    <lineage>
        <taxon>Eukaryota</taxon>
        <taxon>Viridiplantae</taxon>
        <taxon>Streptophyta</taxon>
        <taxon>Embryophyta</taxon>
        <taxon>Tracheophyta</taxon>
        <taxon>Spermatophyta</taxon>
        <taxon>Magnoliopsida</taxon>
        <taxon>eudicotyledons</taxon>
        <taxon>Gunneridae</taxon>
        <taxon>Pentapetalae</taxon>
        <taxon>rosids</taxon>
        <taxon>fabids</taxon>
        <taxon>Rosales</taxon>
        <taxon>Rhamnaceae</taxon>
        <taxon>rhamnoid group</taxon>
        <taxon>Rhamneae</taxon>
        <taxon>Rhamnella</taxon>
    </lineage>
</organism>
<dbReference type="OrthoDB" id="1600340at2759"/>
<keyword evidence="6" id="KW-1133">Transmembrane helix</keyword>
<keyword evidence="12" id="KW-1185">Reference proteome</keyword>
<keyword evidence="3" id="KW-0812">Transmembrane</keyword>
<evidence type="ECO:0000256" key="5">
    <source>
        <dbReference type="ARBA" id="ARBA00022737"/>
    </source>
</evidence>
<dbReference type="GO" id="GO:0016020">
    <property type="term" value="C:membrane"/>
    <property type="evidence" value="ECO:0007669"/>
    <property type="project" value="UniProtKB-SubCell"/>
</dbReference>
<dbReference type="PANTHER" id="PTHR48063:SF98">
    <property type="entry name" value="LRR RECEPTOR-LIKE SERINE_THREONINE-PROTEIN KINASE FLS2"/>
    <property type="match status" value="1"/>
</dbReference>
<keyword evidence="7" id="KW-0472">Membrane</keyword>
<dbReference type="PANTHER" id="PTHR48063">
    <property type="entry name" value="LRR RECEPTOR-LIKE KINASE"/>
    <property type="match status" value="1"/>
</dbReference>
<dbReference type="Gene3D" id="3.80.10.10">
    <property type="entry name" value="Ribonuclease Inhibitor"/>
    <property type="match status" value="5"/>
</dbReference>
<dbReference type="AlphaFoldDB" id="A0A8K0DVG9"/>
<comment type="subcellular location">
    <subcellularLocation>
        <location evidence="1">Membrane</location>
        <topology evidence="1">Single-pass type I membrane protein</topology>
    </subcellularLocation>
</comment>
<comment type="caution">
    <text evidence="11">The sequence shown here is derived from an EMBL/GenBank/DDBJ whole genome shotgun (WGS) entry which is preliminary data.</text>
</comment>
<dbReference type="PROSITE" id="PS51450">
    <property type="entry name" value="LRR"/>
    <property type="match status" value="1"/>
</dbReference>
<feature type="domain" description="Leucine-rich repeat-containing N-terminal plant-type" evidence="10">
    <location>
        <begin position="18"/>
        <end position="58"/>
    </location>
</feature>
<name>A0A8K0DVG9_9ROSA</name>
<dbReference type="InterPro" id="IPR046956">
    <property type="entry name" value="RLP23-like"/>
</dbReference>
<dbReference type="InterPro" id="IPR001611">
    <property type="entry name" value="Leu-rich_rpt"/>
</dbReference>
<dbReference type="Proteomes" id="UP000796880">
    <property type="component" value="Unassembled WGS sequence"/>
</dbReference>
<gene>
    <name evidence="11" type="ORF">FNV43_RR23075</name>
</gene>
<dbReference type="InterPro" id="IPR013210">
    <property type="entry name" value="LRR_N_plant-typ"/>
</dbReference>
<dbReference type="Pfam" id="PF08263">
    <property type="entry name" value="LRRNT_2"/>
    <property type="match status" value="1"/>
</dbReference>
<evidence type="ECO:0000256" key="9">
    <source>
        <dbReference type="ARBA" id="ARBA00023180"/>
    </source>
</evidence>
<dbReference type="EMBL" id="VOIH02000010">
    <property type="protein sequence ID" value="KAF3435983.1"/>
    <property type="molecule type" value="Genomic_DNA"/>
</dbReference>
<reference evidence="11" key="1">
    <citation type="submission" date="2020-03" db="EMBL/GenBank/DDBJ databases">
        <title>A high-quality chromosome-level genome assembly of a woody plant with both climbing and erect habits, Rhamnella rubrinervis.</title>
        <authorList>
            <person name="Lu Z."/>
            <person name="Yang Y."/>
            <person name="Zhu X."/>
            <person name="Sun Y."/>
        </authorList>
    </citation>
    <scope>NUCLEOTIDE SEQUENCE</scope>
    <source>
        <strain evidence="11">BYM</strain>
        <tissue evidence="11">Leaf</tissue>
    </source>
</reference>
<evidence type="ECO:0000259" key="10">
    <source>
        <dbReference type="Pfam" id="PF08263"/>
    </source>
</evidence>
<proteinExistence type="predicted"/>
<evidence type="ECO:0000256" key="1">
    <source>
        <dbReference type="ARBA" id="ARBA00004479"/>
    </source>
</evidence>
<dbReference type="FunFam" id="3.80.10.10:FF:000041">
    <property type="entry name" value="LRR receptor-like serine/threonine-protein kinase ERECTA"/>
    <property type="match status" value="1"/>
</dbReference>
<accession>A0A8K0DVG9</accession>